<dbReference type="AlphaFoldDB" id="A0A1H3GNQ1"/>
<organism evidence="2 3">
    <name type="scientific">Amycolatopsis xylanica</name>
    <dbReference type="NCBI Taxonomy" id="589385"/>
    <lineage>
        <taxon>Bacteria</taxon>
        <taxon>Bacillati</taxon>
        <taxon>Actinomycetota</taxon>
        <taxon>Actinomycetes</taxon>
        <taxon>Pseudonocardiales</taxon>
        <taxon>Pseudonocardiaceae</taxon>
        <taxon>Amycolatopsis</taxon>
    </lineage>
</organism>
<dbReference type="EMBL" id="FNON01000004">
    <property type="protein sequence ID" value="SDY04953.1"/>
    <property type="molecule type" value="Genomic_DNA"/>
</dbReference>
<evidence type="ECO:0000256" key="1">
    <source>
        <dbReference type="SAM" id="MobiDB-lite"/>
    </source>
</evidence>
<dbReference type="Proteomes" id="UP000199515">
    <property type="component" value="Unassembled WGS sequence"/>
</dbReference>
<feature type="region of interest" description="Disordered" evidence="1">
    <location>
        <begin position="1"/>
        <end position="21"/>
    </location>
</feature>
<keyword evidence="3" id="KW-1185">Reference proteome</keyword>
<dbReference type="RefSeq" id="WP_091291150.1">
    <property type="nucleotide sequence ID" value="NZ_FNON01000004.1"/>
</dbReference>
<sequence length="79" mass="8706">MRFVKRLGKPPHEIGMTTSKDSCPDIWELDDGSFAVIGTDVTRQLAGRLPPDVHCADYEKIVVVSRPTLLAAKNDIPES</sequence>
<proteinExistence type="predicted"/>
<accession>A0A1H3GNQ1</accession>
<dbReference type="STRING" id="589385.SAMN05421504_104340"/>
<evidence type="ECO:0000313" key="3">
    <source>
        <dbReference type="Proteomes" id="UP000199515"/>
    </source>
</evidence>
<evidence type="ECO:0000313" key="2">
    <source>
        <dbReference type="EMBL" id="SDY04953.1"/>
    </source>
</evidence>
<reference evidence="2 3" key="1">
    <citation type="submission" date="2016-10" db="EMBL/GenBank/DDBJ databases">
        <authorList>
            <person name="de Groot N.N."/>
        </authorList>
    </citation>
    <scope>NUCLEOTIDE SEQUENCE [LARGE SCALE GENOMIC DNA]</scope>
    <source>
        <strain evidence="2 3">CPCC 202699</strain>
    </source>
</reference>
<dbReference type="OrthoDB" id="198436at2"/>
<name>A0A1H3GNQ1_9PSEU</name>
<gene>
    <name evidence="2" type="ORF">SAMN05421504_104340</name>
</gene>
<protein>
    <submittedName>
        <fullName evidence="2">Uncharacterized protein</fullName>
    </submittedName>
</protein>